<dbReference type="EMBL" id="ML735267">
    <property type="protein sequence ID" value="KAE8389332.1"/>
    <property type="molecule type" value="Genomic_DNA"/>
</dbReference>
<name>A0A5N7C5J1_PETAA</name>
<sequence length="133" mass="15052">MARIPIMGPYCDDPTSRRAPLVDIERGIYIRAGRKAHAEFIILGKKGVNLHSSDTARKPYDVVVTCILLPASTLASNSFYVCSNGLWNDEWMPARSLYERLRSDEVPRCPWFEIAETRLEEQPTPVDTITSLL</sequence>
<evidence type="ECO:0000313" key="1">
    <source>
        <dbReference type="EMBL" id="KAE8389332.1"/>
    </source>
</evidence>
<reference evidence="1" key="1">
    <citation type="submission" date="2019-04" db="EMBL/GenBank/DDBJ databases">
        <title>Friends and foes A comparative genomics studyof 23 Aspergillus species from section Flavi.</title>
        <authorList>
            <consortium name="DOE Joint Genome Institute"/>
            <person name="Kjaerbolling I."/>
            <person name="Vesth T."/>
            <person name="Frisvad J.C."/>
            <person name="Nybo J.L."/>
            <person name="Theobald S."/>
            <person name="Kildgaard S."/>
            <person name="Isbrandt T."/>
            <person name="Kuo A."/>
            <person name="Sato A."/>
            <person name="Lyhne E.K."/>
            <person name="Kogle M.E."/>
            <person name="Wiebenga A."/>
            <person name="Kun R.S."/>
            <person name="Lubbers R.J."/>
            <person name="Makela M.R."/>
            <person name="Barry K."/>
            <person name="Chovatia M."/>
            <person name="Clum A."/>
            <person name="Daum C."/>
            <person name="Haridas S."/>
            <person name="He G."/>
            <person name="LaButti K."/>
            <person name="Lipzen A."/>
            <person name="Mondo S."/>
            <person name="Riley R."/>
            <person name="Salamov A."/>
            <person name="Simmons B.A."/>
            <person name="Magnuson J.K."/>
            <person name="Henrissat B."/>
            <person name="Mortensen U.H."/>
            <person name="Larsen T.O."/>
            <person name="Devries R.P."/>
            <person name="Grigoriev I.V."/>
            <person name="Machida M."/>
            <person name="Baker S.E."/>
            <person name="Andersen M.R."/>
        </authorList>
    </citation>
    <scope>NUCLEOTIDE SEQUENCE [LARGE SCALE GENOMIC DNA]</scope>
    <source>
        <strain evidence="1">IBT 14317</strain>
    </source>
</reference>
<dbReference type="Proteomes" id="UP000326877">
    <property type="component" value="Unassembled WGS sequence"/>
</dbReference>
<protein>
    <submittedName>
        <fullName evidence="1">Uncharacterized protein</fullName>
    </submittedName>
</protein>
<proteinExistence type="predicted"/>
<dbReference type="OrthoDB" id="4510679at2759"/>
<organism evidence="1">
    <name type="scientific">Petromyces alliaceus</name>
    <name type="common">Aspergillus alliaceus</name>
    <dbReference type="NCBI Taxonomy" id="209559"/>
    <lineage>
        <taxon>Eukaryota</taxon>
        <taxon>Fungi</taxon>
        <taxon>Dikarya</taxon>
        <taxon>Ascomycota</taxon>
        <taxon>Pezizomycotina</taxon>
        <taxon>Eurotiomycetes</taxon>
        <taxon>Eurotiomycetidae</taxon>
        <taxon>Eurotiales</taxon>
        <taxon>Aspergillaceae</taxon>
        <taxon>Aspergillus</taxon>
        <taxon>Aspergillus subgen. Circumdati</taxon>
    </lineage>
</organism>
<accession>A0A5N7C5J1</accession>
<gene>
    <name evidence="1" type="ORF">BDV23DRAFT_184572</name>
</gene>
<dbReference type="AlphaFoldDB" id="A0A5N7C5J1"/>